<comment type="cofactor">
    <cofactor evidence="6 8">
        <name>FAD</name>
        <dbReference type="ChEBI" id="CHEBI:57692"/>
    </cofactor>
    <text evidence="6 8">Binds 1 FAD per subunit.</text>
</comment>
<evidence type="ECO:0000256" key="2">
    <source>
        <dbReference type="ARBA" id="ARBA00017881"/>
    </source>
</evidence>
<dbReference type="EMBL" id="CP040396">
    <property type="protein sequence ID" value="QCT01725.1"/>
    <property type="molecule type" value="Genomic_DNA"/>
</dbReference>
<organism evidence="10 11">
    <name type="scientific">Paenibacillus algicola</name>
    <dbReference type="NCBI Taxonomy" id="2565926"/>
    <lineage>
        <taxon>Bacteria</taxon>
        <taxon>Bacillati</taxon>
        <taxon>Bacillota</taxon>
        <taxon>Bacilli</taxon>
        <taxon>Bacillales</taxon>
        <taxon>Paenibacillaceae</taxon>
        <taxon>Paenibacillus</taxon>
    </lineage>
</organism>
<feature type="binding site" evidence="6">
    <location>
        <begin position="284"/>
        <end position="291"/>
    </location>
    <ligand>
        <name>FAD</name>
        <dbReference type="ChEBI" id="CHEBI:57692"/>
    </ligand>
</feature>
<dbReference type="Proteomes" id="UP000300879">
    <property type="component" value="Chromosome"/>
</dbReference>
<evidence type="ECO:0000259" key="9">
    <source>
        <dbReference type="PROSITE" id="PS51645"/>
    </source>
</evidence>
<dbReference type="PANTHER" id="PTHR11455:SF22">
    <property type="entry name" value="CRYPTOCHROME DASH"/>
    <property type="match status" value="1"/>
</dbReference>
<feature type="domain" description="Photolyase/cryptochrome alpha/beta" evidence="9">
    <location>
        <begin position="2"/>
        <end position="135"/>
    </location>
</feature>
<feature type="binding site" evidence="6">
    <location>
        <begin position="381"/>
        <end position="383"/>
    </location>
    <ligand>
        <name>FAD</name>
        <dbReference type="ChEBI" id="CHEBI:57692"/>
    </ligand>
</feature>
<accession>A0A4P8XH89</accession>
<feature type="site" description="Electron transfer via tryptophanyl radical" evidence="7">
    <location>
        <position position="368"/>
    </location>
</feature>
<dbReference type="Pfam" id="PF03441">
    <property type="entry name" value="FAD_binding_7"/>
    <property type="match status" value="1"/>
</dbReference>
<evidence type="ECO:0000256" key="3">
    <source>
        <dbReference type="ARBA" id="ARBA00022630"/>
    </source>
</evidence>
<dbReference type="InterPro" id="IPR036134">
    <property type="entry name" value="Crypto/Photolyase_FAD-like_sf"/>
</dbReference>
<dbReference type="Gene3D" id="1.25.40.80">
    <property type="match status" value="1"/>
</dbReference>
<dbReference type="SUPFAM" id="SSF52425">
    <property type="entry name" value="Cryptochrome/photolyase, N-terminal domain"/>
    <property type="match status" value="1"/>
</dbReference>
<dbReference type="GO" id="GO:0003677">
    <property type="term" value="F:DNA binding"/>
    <property type="evidence" value="ECO:0007669"/>
    <property type="project" value="TreeGrafter"/>
</dbReference>
<dbReference type="PANTHER" id="PTHR11455">
    <property type="entry name" value="CRYPTOCHROME"/>
    <property type="match status" value="1"/>
</dbReference>
<dbReference type="InterPro" id="IPR018394">
    <property type="entry name" value="DNA_photolyase_1_CS_C"/>
</dbReference>
<dbReference type="SUPFAM" id="SSF48173">
    <property type="entry name" value="Cryptochrome/photolyase FAD-binding domain"/>
    <property type="match status" value="1"/>
</dbReference>
<evidence type="ECO:0000313" key="10">
    <source>
        <dbReference type="EMBL" id="QCT01725.1"/>
    </source>
</evidence>
<gene>
    <name evidence="10" type="ORF">E6C60_1007</name>
</gene>
<keyword evidence="11" id="KW-1185">Reference proteome</keyword>
<evidence type="ECO:0000256" key="5">
    <source>
        <dbReference type="ARBA" id="ARBA00022991"/>
    </source>
</evidence>
<feature type="binding site" evidence="6">
    <location>
        <begin position="244"/>
        <end position="248"/>
    </location>
    <ligand>
        <name>FAD</name>
        <dbReference type="ChEBI" id="CHEBI:57692"/>
    </ligand>
</feature>
<dbReference type="GO" id="GO:0071949">
    <property type="term" value="F:FAD binding"/>
    <property type="evidence" value="ECO:0007669"/>
    <property type="project" value="TreeGrafter"/>
</dbReference>
<comment type="similarity">
    <text evidence="1 8">Belongs to the DNA photolyase class-1 family.</text>
</comment>
<keyword evidence="5 8" id="KW-0157">Chromophore</keyword>
<dbReference type="NCBIfam" id="TIGR02765">
    <property type="entry name" value="crypto_DASH"/>
    <property type="match status" value="1"/>
</dbReference>
<dbReference type="Gene3D" id="3.40.50.620">
    <property type="entry name" value="HUPs"/>
    <property type="match status" value="1"/>
</dbReference>
<dbReference type="PROSITE" id="PS00394">
    <property type="entry name" value="DNA_PHOTOLYASES_1_1"/>
    <property type="match status" value="1"/>
</dbReference>
<feature type="site" description="Electron transfer via tryptophanyl radical" evidence="7">
    <location>
        <position position="315"/>
    </location>
</feature>
<keyword evidence="3 6" id="KW-0285">Flavoprotein</keyword>
<sequence>MKCALVWFRRDLRVHDHQPLLSASASGLPVVGLYCLDPREYGVTGFGYPKTGAHRARFILESVAELRDNLNKLGIPLLVRLGKPEEVMPELIQSGLDLVEVHAHDELGTEESYVLQQVKDSLGEVELYTYFGHSLVHPEDLPFPLEELPKLYTPFKQRILKSQERCIRSMLPLPERQSVSLAVEEGDLPELAALGLADDELPPQPVFTGGSSAGRKRLTYYFHEQDHISRYSETRNGMLEPDASSKLSPYLALGCLSPRFVYWSLKEAEAARSVNESTQGFLDELLWREYFIYVHRKHGSRIFAAGGLDGKRLEWSSDPALLQAWTEGNTGYPLVDANMRELRQTGWMSNRGRQNTASFLAKNLGIHWRAGAQWFESQLLDYDVSVNYGNWCYNAAVGNDTRPYRIFNVSKQGRDYDPAGDYAKHWLPELAAVPGEQVYDVPEWTWFEQQEFGLELGKDYPFPIVEWMPSVEAFRSRLKQAKG</sequence>
<evidence type="ECO:0000256" key="7">
    <source>
        <dbReference type="PIRSR" id="PIRSR602081-2"/>
    </source>
</evidence>
<dbReference type="InterPro" id="IPR036155">
    <property type="entry name" value="Crypto/Photolyase_N_sf"/>
</dbReference>
<dbReference type="InterPro" id="IPR014729">
    <property type="entry name" value="Rossmann-like_a/b/a_fold"/>
</dbReference>
<dbReference type="KEGG" id="palo:E6C60_1007"/>
<name>A0A4P8XH89_9BACL</name>
<feature type="site" description="Electron transfer via tryptophanyl radical" evidence="7">
    <location>
        <position position="391"/>
    </location>
</feature>
<proteinExistence type="inferred from homology"/>
<dbReference type="GO" id="GO:0000719">
    <property type="term" value="P:photoreactive repair"/>
    <property type="evidence" value="ECO:0007669"/>
    <property type="project" value="TreeGrafter"/>
</dbReference>
<dbReference type="PROSITE" id="PS51645">
    <property type="entry name" value="PHR_CRY_ALPHA_BETA"/>
    <property type="match status" value="1"/>
</dbReference>
<feature type="binding site" evidence="6">
    <location>
        <position position="281"/>
    </location>
    <ligand>
        <name>FAD</name>
        <dbReference type="ChEBI" id="CHEBI:57692"/>
    </ligand>
</feature>
<evidence type="ECO:0000256" key="6">
    <source>
        <dbReference type="PIRSR" id="PIRSR602081-1"/>
    </source>
</evidence>
<dbReference type="RefSeq" id="WP_138224805.1">
    <property type="nucleotide sequence ID" value="NZ_CP040396.1"/>
</dbReference>
<dbReference type="Pfam" id="PF00875">
    <property type="entry name" value="DNA_photolyase"/>
    <property type="match status" value="1"/>
</dbReference>
<evidence type="ECO:0000256" key="8">
    <source>
        <dbReference type="RuleBase" id="RU367151"/>
    </source>
</evidence>
<dbReference type="InterPro" id="IPR006050">
    <property type="entry name" value="DNA_photolyase_N"/>
</dbReference>
<feature type="binding site" evidence="6">
    <location>
        <position position="231"/>
    </location>
    <ligand>
        <name>FAD</name>
        <dbReference type="ChEBI" id="CHEBI:57692"/>
    </ligand>
</feature>
<dbReference type="OrthoDB" id="9772484at2"/>
<dbReference type="InterPro" id="IPR014133">
    <property type="entry name" value="Cry_DASH"/>
</dbReference>
<comment type="function">
    <text evidence="8">May have a photoreceptor function.</text>
</comment>
<protein>
    <recommendedName>
        <fullName evidence="2 8">Cryptochrome DASH</fullName>
    </recommendedName>
</protein>
<dbReference type="AlphaFoldDB" id="A0A4P8XH89"/>
<keyword evidence="4 6" id="KW-0274">FAD</keyword>
<reference evidence="10 11" key="1">
    <citation type="submission" date="2019-05" db="EMBL/GenBank/DDBJ databases">
        <authorList>
            <person name="Chen C."/>
        </authorList>
    </citation>
    <scope>NUCLEOTIDE SEQUENCE [LARGE SCALE GENOMIC DNA]</scope>
    <source>
        <strain evidence="10 11">HB172198</strain>
    </source>
</reference>
<evidence type="ECO:0000256" key="1">
    <source>
        <dbReference type="ARBA" id="ARBA00005862"/>
    </source>
</evidence>
<dbReference type="PRINTS" id="PR00147">
    <property type="entry name" value="DNAPHOTLYASE"/>
</dbReference>
<dbReference type="GO" id="GO:0003904">
    <property type="term" value="F:deoxyribodipyrimidine photo-lyase activity"/>
    <property type="evidence" value="ECO:0007669"/>
    <property type="project" value="TreeGrafter"/>
</dbReference>
<evidence type="ECO:0000313" key="11">
    <source>
        <dbReference type="Proteomes" id="UP000300879"/>
    </source>
</evidence>
<evidence type="ECO:0000256" key="4">
    <source>
        <dbReference type="ARBA" id="ARBA00022827"/>
    </source>
</evidence>
<dbReference type="InterPro" id="IPR002081">
    <property type="entry name" value="Cryptochrome/DNA_photolyase_1"/>
</dbReference>
<dbReference type="Gene3D" id="1.10.579.10">
    <property type="entry name" value="DNA Cyclobutane Dipyrimidine Photolyase, subunit A, domain 3"/>
    <property type="match status" value="1"/>
</dbReference>
<comment type="cofactor">
    <cofactor evidence="8">
        <name>(6R)-5,10-methylene-5,6,7,8-tetrahydrofolate</name>
        <dbReference type="ChEBI" id="CHEBI:15636"/>
    </cofactor>
    <text evidence="8">Binds 1 5,10-methenyltetrahydrofolate (MTHF) per subunit.</text>
</comment>
<dbReference type="InterPro" id="IPR005101">
    <property type="entry name" value="Cryptochr/Photolyase_FAD-bd"/>
</dbReference>